<keyword evidence="2" id="KW-1133">Transmembrane helix</keyword>
<feature type="coiled-coil region" evidence="1">
    <location>
        <begin position="178"/>
        <end position="221"/>
    </location>
</feature>
<keyword evidence="6" id="KW-1185">Reference proteome</keyword>
<feature type="chain" id="PRO_5039027476" evidence="3">
    <location>
        <begin position="32"/>
        <end position="317"/>
    </location>
</feature>
<gene>
    <name evidence="5" type="ORF">BJ989_003190</name>
</gene>
<proteinExistence type="predicted"/>
<dbReference type="Proteomes" id="UP000544110">
    <property type="component" value="Unassembled WGS sequence"/>
</dbReference>
<evidence type="ECO:0000256" key="2">
    <source>
        <dbReference type="SAM" id="Phobius"/>
    </source>
</evidence>
<evidence type="ECO:0000259" key="4">
    <source>
        <dbReference type="Pfam" id="PF14257"/>
    </source>
</evidence>
<accession>A0A7Y9RUJ3</accession>
<keyword evidence="3" id="KW-0732">Signal</keyword>
<sequence length="317" mass="32877">MTTSRPTLRPHAGRAAALALAALLLAGCTGAGTDSSSAGGADAEAPAAAAESAAYDAGAVDRATGSTGERAAPATLRRAQERTVVSTGTVSLESDDVGAARFDVQRVVDEVGGEVSDEQTGTDRDGEVRRTRLVLRVPSAAFDETMTALAALDSATLRSAKRVSEDVTTQVIDVAARVRAQEASLQRVELLLARAERLRDVVAVEAQLTRRQADLDSLKQQQAFLADQTALATVTVLVERPEDRPEPAADDDGFLAGLGAGWDALQGSTVAVLTAVGAVLPFLVVLALLGVPAWLVLRRWAPHRTAALSEGAAARTP</sequence>
<feature type="transmembrane region" description="Helical" evidence="2">
    <location>
        <begin position="270"/>
        <end position="297"/>
    </location>
</feature>
<feature type="signal peptide" evidence="3">
    <location>
        <begin position="1"/>
        <end position="31"/>
    </location>
</feature>
<protein>
    <submittedName>
        <fullName evidence="5">Putative small secreted protein</fullName>
    </submittedName>
</protein>
<dbReference type="EMBL" id="JACCAC010000001">
    <property type="protein sequence ID" value="NYG56886.1"/>
    <property type="molecule type" value="Genomic_DNA"/>
</dbReference>
<keyword evidence="2" id="KW-0812">Transmembrane</keyword>
<dbReference type="Pfam" id="PF14257">
    <property type="entry name" value="DUF4349"/>
    <property type="match status" value="1"/>
</dbReference>
<feature type="domain" description="DUF4349" evidence="4">
    <location>
        <begin position="82"/>
        <end position="294"/>
    </location>
</feature>
<name>A0A7Y9RUJ3_9ACTN</name>
<reference evidence="5 6" key="1">
    <citation type="submission" date="2020-07" db="EMBL/GenBank/DDBJ databases">
        <title>Sequencing the genomes of 1000 actinobacteria strains.</title>
        <authorList>
            <person name="Klenk H.-P."/>
        </authorList>
    </citation>
    <scope>NUCLEOTIDE SEQUENCE [LARGE SCALE GENOMIC DNA]</scope>
    <source>
        <strain evidence="5 6">DSM 24552</strain>
    </source>
</reference>
<dbReference type="AlphaFoldDB" id="A0A7Y9RUJ3"/>
<organism evidence="5 6">
    <name type="scientific">Nocardioides perillae</name>
    <dbReference type="NCBI Taxonomy" id="1119534"/>
    <lineage>
        <taxon>Bacteria</taxon>
        <taxon>Bacillati</taxon>
        <taxon>Actinomycetota</taxon>
        <taxon>Actinomycetes</taxon>
        <taxon>Propionibacteriales</taxon>
        <taxon>Nocardioidaceae</taxon>
        <taxon>Nocardioides</taxon>
    </lineage>
</organism>
<comment type="caution">
    <text evidence="5">The sequence shown here is derived from an EMBL/GenBank/DDBJ whole genome shotgun (WGS) entry which is preliminary data.</text>
</comment>
<keyword evidence="2" id="KW-0472">Membrane</keyword>
<evidence type="ECO:0000313" key="5">
    <source>
        <dbReference type="EMBL" id="NYG56886.1"/>
    </source>
</evidence>
<evidence type="ECO:0000256" key="3">
    <source>
        <dbReference type="SAM" id="SignalP"/>
    </source>
</evidence>
<dbReference type="RefSeq" id="WP_179519069.1">
    <property type="nucleotide sequence ID" value="NZ_JACCAC010000001.1"/>
</dbReference>
<keyword evidence="1" id="KW-0175">Coiled coil</keyword>
<evidence type="ECO:0000313" key="6">
    <source>
        <dbReference type="Proteomes" id="UP000544110"/>
    </source>
</evidence>
<dbReference type="PROSITE" id="PS51257">
    <property type="entry name" value="PROKAR_LIPOPROTEIN"/>
    <property type="match status" value="1"/>
</dbReference>
<evidence type="ECO:0000256" key="1">
    <source>
        <dbReference type="SAM" id="Coils"/>
    </source>
</evidence>
<dbReference type="InterPro" id="IPR025645">
    <property type="entry name" value="DUF4349"/>
</dbReference>